<evidence type="ECO:0000256" key="5">
    <source>
        <dbReference type="ARBA" id="ARBA00013198"/>
    </source>
</evidence>
<comment type="similarity">
    <text evidence="4 7">Belongs to the glucosamine/galactosamine-6-phosphate isomerase family. 6-phosphogluconolactonase subfamily.</text>
</comment>
<proteinExistence type="inferred from homology"/>
<sequence>MAWVEHAYPDGDALAAALARELDAAVQAALATRGRALLALAGGRTPLPAYRALARRWRDTPGPAHIVLIPTDERCVPHDHPSSNVRELREIFGGTAVRIEALTTHDGDPARSERYAAAMLAGHKEPFDAVVLGMGGDAHTASLFPNAGQLAAGLDPSTTLDALRIDPDPLPVEAPFARISLTAARLLRTRALHLALAGDAKRDVLAAAMADPDAFERPVAAVLHAPEATVHIHWSP</sequence>
<dbReference type="InterPro" id="IPR037171">
    <property type="entry name" value="NagB/RpiA_transferase-like"/>
</dbReference>
<evidence type="ECO:0000256" key="7">
    <source>
        <dbReference type="RuleBase" id="RU365095"/>
    </source>
</evidence>
<comment type="pathway">
    <text evidence="3 7">Carbohydrate degradation; pentose phosphate pathway; D-ribulose 5-phosphate from D-glucose 6-phosphate (oxidative stage): step 2/3.</text>
</comment>
<dbReference type="NCBIfam" id="TIGR01198">
    <property type="entry name" value="pgl"/>
    <property type="match status" value="1"/>
</dbReference>
<dbReference type="SUPFAM" id="SSF100950">
    <property type="entry name" value="NagB/RpiA/CoA transferase-like"/>
    <property type="match status" value="1"/>
</dbReference>
<protein>
    <recommendedName>
        <fullName evidence="6 7">6-phosphogluconolactonase</fullName>
        <shortName evidence="7">6PGL</shortName>
        <ecNumber evidence="5 7">3.1.1.31</ecNumber>
    </recommendedName>
</protein>
<reference evidence="10" key="1">
    <citation type="journal article" date="2019" name="Int. J. Syst. Evol. Microbiol.">
        <title>The Global Catalogue of Microorganisms (GCM) 10K type strain sequencing project: providing services to taxonomists for standard genome sequencing and annotation.</title>
        <authorList>
            <consortium name="The Broad Institute Genomics Platform"/>
            <consortium name="The Broad Institute Genome Sequencing Center for Infectious Disease"/>
            <person name="Wu L."/>
            <person name="Ma J."/>
        </authorList>
    </citation>
    <scope>NUCLEOTIDE SEQUENCE [LARGE SCALE GENOMIC DNA]</scope>
    <source>
        <strain evidence="10">KCTC 22558</strain>
    </source>
</reference>
<comment type="function">
    <text evidence="2 7">Hydrolysis of 6-phosphogluconolactone to 6-phosphogluconate.</text>
</comment>
<comment type="caution">
    <text evidence="9">The sequence shown here is derived from an EMBL/GenBank/DDBJ whole genome shotgun (WGS) entry which is preliminary data.</text>
</comment>
<organism evidence="9 10">
    <name type="scientific">Cognatilysobacter xinjiangensis</name>
    <dbReference type="NCBI Taxonomy" id="546892"/>
    <lineage>
        <taxon>Bacteria</taxon>
        <taxon>Pseudomonadati</taxon>
        <taxon>Pseudomonadota</taxon>
        <taxon>Gammaproteobacteria</taxon>
        <taxon>Lysobacterales</taxon>
        <taxon>Lysobacteraceae</taxon>
        <taxon>Cognatilysobacter</taxon>
    </lineage>
</organism>
<dbReference type="PANTHER" id="PTHR11054:SF0">
    <property type="entry name" value="6-PHOSPHOGLUCONOLACTONASE"/>
    <property type="match status" value="1"/>
</dbReference>
<dbReference type="InterPro" id="IPR005900">
    <property type="entry name" value="6-phosphogluconolactonase_DevB"/>
</dbReference>
<feature type="domain" description="Glucosamine/galactosamine-6-phosphate isomerase" evidence="8">
    <location>
        <begin position="10"/>
        <end position="225"/>
    </location>
</feature>
<evidence type="ECO:0000313" key="10">
    <source>
        <dbReference type="Proteomes" id="UP000643403"/>
    </source>
</evidence>
<evidence type="ECO:0000256" key="2">
    <source>
        <dbReference type="ARBA" id="ARBA00002681"/>
    </source>
</evidence>
<dbReference type="EMBL" id="BMXY01000004">
    <property type="protein sequence ID" value="GGZ69710.1"/>
    <property type="molecule type" value="Genomic_DNA"/>
</dbReference>
<evidence type="ECO:0000256" key="1">
    <source>
        <dbReference type="ARBA" id="ARBA00000832"/>
    </source>
</evidence>
<dbReference type="PANTHER" id="PTHR11054">
    <property type="entry name" value="6-PHOSPHOGLUCONOLACTONASE"/>
    <property type="match status" value="1"/>
</dbReference>
<dbReference type="Proteomes" id="UP000643403">
    <property type="component" value="Unassembled WGS sequence"/>
</dbReference>
<evidence type="ECO:0000256" key="6">
    <source>
        <dbReference type="ARBA" id="ARBA00020337"/>
    </source>
</evidence>
<evidence type="ECO:0000256" key="4">
    <source>
        <dbReference type="ARBA" id="ARBA00010662"/>
    </source>
</evidence>
<dbReference type="EC" id="3.1.1.31" evidence="5 7"/>
<evidence type="ECO:0000256" key="3">
    <source>
        <dbReference type="ARBA" id="ARBA00004961"/>
    </source>
</evidence>
<evidence type="ECO:0000259" key="8">
    <source>
        <dbReference type="Pfam" id="PF01182"/>
    </source>
</evidence>
<accession>A0ABQ3C6L9</accession>
<name>A0ABQ3C6L9_9GAMM</name>
<evidence type="ECO:0000313" key="9">
    <source>
        <dbReference type="EMBL" id="GGZ69710.1"/>
    </source>
</evidence>
<dbReference type="InterPro" id="IPR039104">
    <property type="entry name" value="6PGL"/>
</dbReference>
<keyword evidence="7" id="KW-0378">Hydrolase</keyword>
<keyword evidence="10" id="KW-1185">Reference proteome</keyword>
<dbReference type="Pfam" id="PF01182">
    <property type="entry name" value="Glucosamine_iso"/>
    <property type="match status" value="1"/>
</dbReference>
<dbReference type="InterPro" id="IPR006148">
    <property type="entry name" value="Glc/Gal-6P_isomerase"/>
</dbReference>
<dbReference type="Gene3D" id="3.40.50.1360">
    <property type="match status" value="1"/>
</dbReference>
<comment type="catalytic activity">
    <reaction evidence="1 7">
        <text>6-phospho-D-glucono-1,5-lactone + H2O = 6-phospho-D-gluconate + H(+)</text>
        <dbReference type="Rhea" id="RHEA:12556"/>
        <dbReference type="ChEBI" id="CHEBI:15377"/>
        <dbReference type="ChEBI" id="CHEBI:15378"/>
        <dbReference type="ChEBI" id="CHEBI:57955"/>
        <dbReference type="ChEBI" id="CHEBI:58759"/>
        <dbReference type="EC" id="3.1.1.31"/>
    </reaction>
</comment>
<gene>
    <name evidence="7 9" type="primary">pgl</name>
    <name evidence="9" type="ORF">GCM10008101_24900</name>
</gene>